<protein>
    <submittedName>
        <fullName evidence="2">ABC transporter substrate-binding protein</fullName>
    </submittedName>
</protein>
<dbReference type="Gene3D" id="3.40.50.2300">
    <property type="match status" value="2"/>
</dbReference>
<evidence type="ECO:0000313" key="2">
    <source>
        <dbReference type="EMBL" id="HIU10010.1"/>
    </source>
</evidence>
<dbReference type="PANTHER" id="PTHR35271">
    <property type="entry name" value="ABC TRANSPORTER, SUBSTRATE-BINDING LIPOPROTEIN-RELATED"/>
    <property type="match status" value="1"/>
</dbReference>
<accession>A0A9D1HJT0</accession>
<dbReference type="InterPro" id="IPR028082">
    <property type="entry name" value="Peripla_BP_I"/>
</dbReference>
<evidence type="ECO:0000256" key="1">
    <source>
        <dbReference type="SAM" id="SignalP"/>
    </source>
</evidence>
<dbReference type="Proteomes" id="UP000824124">
    <property type="component" value="Unassembled WGS sequence"/>
</dbReference>
<dbReference type="SUPFAM" id="SSF53822">
    <property type="entry name" value="Periplasmic binding protein-like I"/>
    <property type="match status" value="1"/>
</dbReference>
<dbReference type="PANTHER" id="PTHR35271:SF1">
    <property type="entry name" value="ABC TRANSPORTER, SUBSTRATE-BINDING LIPOPROTEIN"/>
    <property type="match status" value="1"/>
</dbReference>
<feature type="signal peptide" evidence="1">
    <location>
        <begin position="1"/>
        <end position="19"/>
    </location>
</feature>
<keyword evidence="1" id="KW-0732">Signal</keyword>
<sequence length="342" mass="36534">MKKLAALMLSLMMVMCLYGCGGDQPTQSDGDTATGTVNEKDVINVGFVQLVDMADAVQMHDSFIQTIEDAGLADKINIHFESASGDAATMSTIIQGFVDNGYDLVVPMLTPPTQAAVSICGGEIPIIFMSVVDPVYSKIMPDLNTVDPANLATGTSNTIPADLIIETANALTPLAEGKKVCIMYNTSQNNAECTMQTAKTYCEEQSIPYEVVGYADVTDAITQAQALSADEIGYVYVTLDSIIAANFNQLGQTLTDMGIPAYGAADAMTHGGAFCSYGVDYTTVGEMTADMVIEWYNGKALEDMPCQQYSNFTLVINSDVQEALDITLPEDYAAKATYVTTK</sequence>
<feature type="chain" id="PRO_5038407346" evidence="1">
    <location>
        <begin position="20"/>
        <end position="342"/>
    </location>
</feature>
<proteinExistence type="predicted"/>
<dbReference type="CDD" id="cd06325">
    <property type="entry name" value="PBP1_ABC_unchar_transporter"/>
    <property type="match status" value="1"/>
</dbReference>
<reference evidence="2" key="1">
    <citation type="submission" date="2020-10" db="EMBL/GenBank/DDBJ databases">
        <authorList>
            <person name="Gilroy R."/>
        </authorList>
    </citation>
    <scope>NUCLEOTIDE SEQUENCE</scope>
    <source>
        <strain evidence="2">2830</strain>
    </source>
</reference>
<organism evidence="2 3">
    <name type="scientific">Candidatus Avidehalobacter gallistercoris</name>
    <dbReference type="NCBI Taxonomy" id="2840694"/>
    <lineage>
        <taxon>Bacteria</taxon>
        <taxon>Bacillati</taxon>
        <taxon>Bacillota</taxon>
        <taxon>Clostridia</taxon>
        <taxon>Eubacteriales</taxon>
        <taxon>Peptococcaceae</taxon>
        <taxon>Peptococcaceae incertae sedis</taxon>
        <taxon>Candidatus Avidehalobacter</taxon>
    </lineage>
</organism>
<dbReference type="AlphaFoldDB" id="A0A9D1HJT0"/>
<dbReference type="InterPro" id="IPR007487">
    <property type="entry name" value="ABC_transpt-TYRBP-like"/>
</dbReference>
<reference evidence="2" key="2">
    <citation type="journal article" date="2021" name="PeerJ">
        <title>Extensive microbial diversity within the chicken gut microbiome revealed by metagenomics and culture.</title>
        <authorList>
            <person name="Gilroy R."/>
            <person name="Ravi A."/>
            <person name="Getino M."/>
            <person name="Pursley I."/>
            <person name="Horton D.L."/>
            <person name="Alikhan N.F."/>
            <person name="Baker D."/>
            <person name="Gharbi K."/>
            <person name="Hall N."/>
            <person name="Watson M."/>
            <person name="Adriaenssens E.M."/>
            <person name="Foster-Nyarko E."/>
            <person name="Jarju S."/>
            <person name="Secka A."/>
            <person name="Antonio M."/>
            <person name="Oren A."/>
            <person name="Chaudhuri R.R."/>
            <person name="La Ragione R."/>
            <person name="Hildebrand F."/>
            <person name="Pallen M.J."/>
        </authorList>
    </citation>
    <scope>NUCLEOTIDE SEQUENCE</scope>
    <source>
        <strain evidence="2">2830</strain>
    </source>
</reference>
<comment type="caution">
    <text evidence="2">The sequence shown here is derived from an EMBL/GenBank/DDBJ whole genome shotgun (WGS) entry which is preliminary data.</text>
</comment>
<dbReference type="EMBL" id="DVMH01000012">
    <property type="protein sequence ID" value="HIU10010.1"/>
    <property type="molecule type" value="Genomic_DNA"/>
</dbReference>
<gene>
    <name evidence="2" type="ORF">IAB00_01960</name>
</gene>
<dbReference type="Pfam" id="PF04392">
    <property type="entry name" value="ABC_sub_bind"/>
    <property type="match status" value="1"/>
</dbReference>
<name>A0A9D1HJT0_9FIRM</name>
<evidence type="ECO:0000313" key="3">
    <source>
        <dbReference type="Proteomes" id="UP000824124"/>
    </source>
</evidence>